<dbReference type="PANTHER" id="PTHR39529">
    <property type="entry name" value="CARBOHYDRATE BINDING DOMAIN-CONTAINING PROTEIN"/>
    <property type="match status" value="1"/>
</dbReference>
<keyword evidence="1" id="KW-0732">Signal</keyword>
<accession>D3BK80</accession>
<feature type="signal peptide" evidence="1">
    <location>
        <begin position="1"/>
        <end position="20"/>
    </location>
</feature>
<feature type="chain" id="PRO_5003042551" evidence="1">
    <location>
        <begin position="21"/>
        <end position="193"/>
    </location>
</feature>
<protein>
    <submittedName>
        <fullName evidence="2">Uncharacterized protein</fullName>
    </submittedName>
</protein>
<dbReference type="FunCoup" id="D3BK80">
    <property type="interactions" value="604"/>
</dbReference>
<dbReference type="PANTHER" id="PTHR39529:SF1">
    <property type="entry name" value="CARBOHYDRATE BINDING DOMAIN-CONTAINING PROTEIN"/>
    <property type="match status" value="1"/>
</dbReference>
<gene>
    <name evidence="2" type="ORF">PPL_08961</name>
</gene>
<keyword evidence="3" id="KW-1185">Reference proteome</keyword>
<dbReference type="AlphaFoldDB" id="D3BK80"/>
<evidence type="ECO:0000313" key="3">
    <source>
        <dbReference type="Proteomes" id="UP000001396"/>
    </source>
</evidence>
<dbReference type="InterPro" id="IPR021837">
    <property type="entry name" value="CfaA/B/C"/>
</dbReference>
<dbReference type="GeneID" id="31364437"/>
<name>D3BK80_HETP5</name>
<proteinExistence type="predicted"/>
<dbReference type="Pfam" id="PF11912">
    <property type="entry name" value="CfaA_B_C"/>
    <property type="match status" value="1"/>
</dbReference>
<dbReference type="Proteomes" id="UP000001396">
    <property type="component" value="Unassembled WGS sequence"/>
</dbReference>
<organism evidence="2 3">
    <name type="scientific">Heterostelium pallidum (strain ATCC 26659 / Pp 5 / PN500)</name>
    <name type="common">Cellular slime mold</name>
    <name type="synonym">Polysphondylium pallidum</name>
    <dbReference type="NCBI Taxonomy" id="670386"/>
    <lineage>
        <taxon>Eukaryota</taxon>
        <taxon>Amoebozoa</taxon>
        <taxon>Evosea</taxon>
        <taxon>Eumycetozoa</taxon>
        <taxon>Dictyostelia</taxon>
        <taxon>Acytosteliales</taxon>
        <taxon>Acytosteliaceae</taxon>
        <taxon>Heterostelium</taxon>
    </lineage>
</organism>
<evidence type="ECO:0000313" key="2">
    <source>
        <dbReference type="EMBL" id="EFA78310.1"/>
    </source>
</evidence>
<reference evidence="2 3" key="1">
    <citation type="journal article" date="2011" name="Genome Res.">
        <title>Phylogeny-wide analysis of social amoeba genomes highlights ancient origins for complex intercellular communication.</title>
        <authorList>
            <person name="Heidel A.J."/>
            <person name="Lawal H.M."/>
            <person name="Felder M."/>
            <person name="Schilde C."/>
            <person name="Helps N.R."/>
            <person name="Tunggal B."/>
            <person name="Rivero F."/>
            <person name="John U."/>
            <person name="Schleicher M."/>
            <person name="Eichinger L."/>
            <person name="Platzer M."/>
            <person name="Noegel A.A."/>
            <person name="Schaap P."/>
            <person name="Gloeckner G."/>
        </authorList>
    </citation>
    <scope>NUCLEOTIDE SEQUENCE [LARGE SCALE GENOMIC DNA]</scope>
    <source>
        <strain evidence="3">ATCC 26659 / Pp 5 / PN500</strain>
    </source>
</reference>
<evidence type="ECO:0000256" key="1">
    <source>
        <dbReference type="SAM" id="SignalP"/>
    </source>
</evidence>
<dbReference type="RefSeq" id="XP_020430435.1">
    <property type="nucleotide sequence ID" value="XM_020579760.1"/>
</dbReference>
<dbReference type="InParanoid" id="D3BK80"/>
<sequence length="193" mass="21441">MRFILSLLLSLFCLFSLSTAQTINITPYAKGSGSAPEGLGYSFPLGECLEFESDLDVQLLWTDLNQDNITLTYYSQGCKSVGQQYVFALNSLVEDFSLKYVYLPQSVVFSTENNMPAKAIQFYTYYTETNTCTGTSFLQYYTNGYKEPSGTNFQCLGGGKAQVVTCYGGNCIPTVYTTNQCNTDENPPYTVKC</sequence>
<dbReference type="EMBL" id="ADBJ01000038">
    <property type="protein sequence ID" value="EFA78310.1"/>
    <property type="molecule type" value="Genomic_DNA"/>
</dbReference>
<comment type="caution">
    <text evidence="2">The sequence shown here is derived from an EMBL/GenBank/DDBJ whole genome shotgun (WGS) entry which is preliminary data.</text>
</comment>